<dbReference type="PROSITE" id="PS50035">
    <property type="entry name" value="PLD"/>
    <property type="match status" value="2"/>
</dbReference>
<sequence length="321" mass="37795">MFLLILKIYLIFLAHTDIVLSDTVQPYFSKIHGGYYKGGIDNNIIDDISNAKSDIKMAMYYLTNKNITKALLNAKSRGINIEILTDDSKIKSKRYKSLINHGISIRDDEDKKALMHNKILIIDNNLTWISSGNYTVYAFYRNYDNYVRINDDEIGDYYSKKFKNLYEHNQSKLKPYINNNLEIYFSKDTNIENIIIQNIDKAKKSLYVMMFAFTNKNIATALVKAKNRGVEVKVILDKVQHRFQRKYSVYKYLKDNNIDIKFDKNRFKLHNKVLIIDNKIVITGSYNYTKRANIYNDENILIIKDKNITQQYISDFNRVNK</sequence>
<dbReference type="EMBL" id="FPHG01000042">
    <property type="protein sequence ID" value="SFV60213.1"/>
    <property type="molecule type" value="Genomic_DNA"/>
</dbReference>
<keyword evidence="2" id="KW-0442">Lipid degradation</keyword>
<dbReference type="PANTHER" id="PTHR43856:SF1">
    <property type="entry name" value="MITOCHONDRIAL CARDIOLIPIN HYDROLASE"/>
    <property type="match status" value="1"/>
</dbReference>
<dbReference type="PANTHER" id="PTHR43856">
    <property type="entry name" value="CARDIOLIPIN HYDROLASE"/>
    <property type="match status" value="1"/>
</dbReference>
<evidence type="ECO:0000256" key="3">
    <source>
        <dbReference type="ARBA" id="ARBA00023098"/>
    </source>
</evidence>
<feature type="domain" description="PLD phosphodiesterase" evidence="4">
    <location>
        <begin position="111"/>
        <end position="138"/>
    </location>
</feature>
<accession>A0A1W1C390</accession>
<evidence type="ECO:0000256" key="2">
    <source>
        <dbReference type="ARBA" id="ARBA00022963"/>
    </source>
</evidence>
<evidence type="ECO:0000256" key="1">
    <source>
        <dbReference type="ARBA" id="ARBA00022801"/>
    </source>
</evidence>
<reference evidence="5" key="1">
    <citation type="submission" date="2016-10" db="EMBL/GenBank/DDBJ databases">
        <authorList>
            <person name="de Groot N.N."/>
        </authorList>
    </citation>
    <scope>NUCLEOTIDE SEQUENCE</scope>
</reference>
<dbReference type="Gene3D" id="3.30.870.10">
    <property type="entry name" value="Endonuclease Chain A"/>
    <property type="match status" value="2"/>
</dbReference>
<dbReference type="InterPro" id="IPR001736">
    <property type="entry name" value="PLipase_D/transphosphatidylase"/>
</dbReference>
<evidence type="ECO:0000313" key="5">
    <source>
        <dbReference type="EMBL" id="SFV60213.1"/>
    </source>
</evidence>
<dbReference type="GO" id="GO:0016042">
    <property type="term" value="P:lipid catabolic process"/>
    <property type="evidence" value="ECO:0007669"/>
    <property type="project" value="UniProtKB-KW"/>
</dbReference>
<dbReference type="Pfam" id="PF13091">
    <property type="entry name" value="PLDc_2"/>
    <property type="match status" value="2"/>
</dbReference>
<protein>
    <submittedName>
        <fullName evidence="5">Endonuclease</fullName>
    </submittedName>
</protein>
<feature type="domain" description="PLD phosphodiesterase" evidence="4">
    <location>
        <begin position="265"/>
        <end position="292"/>
    </location>
</feature>
<proteinExistence type="predicted"/>
<dbReference type="SUPFAM" id="SSF56024">
    <property type="entry name" value="Phospholipase D/nuclease"/>
    <property type="match status" value="2"/>
</dbReference>
<keyword evidence="3" id="KW-0443">Lipid metabolism</keyword>
<organism evidence="5">
    <name type="scientific">hydrothermal vent metagenome</name>
    <dbReference type="NCBI Taxonomy" id="652676"/>
    <lineage>
        <taxon>unclassified sequences</taxon>
        <taxon>metagenomes</taxon>
        <taxon>ecological metagenomes</taxon>
    </lineage>
</organism>
<name>A0A1W1C390_9ZZZZ</name>
<dbReference type="AlphaFoldDB" id="A0A1W1C390"/>
<keyword evidence="5" id="KW-0255">Endonuclease</keyword>
<dbReference type="InterPro" id="IPR051406">
    <property type="entry name" value="PLD_domain"/>
</dbReference>
<dbReference type="InterPro" id="IPR025202">
    <property type="entry name" value="PLD-like_dom"/>
</dbReference>
<dbReference type="SMART" id="SM00155">
    <property type="entry name" value="PLDc"/>
    <property type="match status" value="2"/>
</dbReference>
<keyword evidence="5" id="KW-0540">Nuclease</keyword>
<gene>
    <name evidence="5" type="ORF">MNB_SV-9-802</name>
</gene>
<dbReference type="GO" id="GO:0016891">
    <property type="term" value="F:RNA endonuclease activity producing 5'-phosphomonoesters, hydrolytic mechanism"/>
    <property type="evidence" value="ECO:0007669"/>
    <property type="project" value="TreeGrafter"/>
</dbReference>
<evidence type="ECO:0000259" key="4">
    <source>
        <dbReference type="PROSITE" id="PS50035"/>
    </source>
</evidence>
<keyword evidence="1" id="KW-0378">Hydrolase</keyword>